<keyword evidence="1" id="KW-1133">Transmembrane helix</keyword>
<dbReference type="Proteomes" id="UP000257055">
    <property type="component" value="Unassembled WGS sequence"/>
</dbReference>
<dbReference type="AlphaFoldDB" id="A0A3D8TKG3"/>
<reference evidence="3" key="1">
    <citation type="submission" date="2015-04" db="EMBL/GenBank/DDBJ databases">
        <authorList>
            <person name="Schardt J."/>
            <person name="Mueller-Herbst S."/>
            <person name="Scherer S."/>
            <person name="Huptas C."/>
        </authorList>
    </citation>
    <scope>NUCLEOTIDE SEQUENCE [LARGE SCALE GENOMIC DNA]</scope>
    <source>
        <strain evidence="3">Kiel-L1</strain>
    </source>
</reference>
<keyword evidence="1" id="KW-0472">Membrane</keyword>
<dbReference type="RefSeq" id="WP_115754057.1">
    <property type="nucleotide sequence ID" value="NZ_LARY01000004.1"/>
</dbReference>
<feature type="transmembrane region" description="Helical" evidence="1">
    <location>
        <begin position="21"/>
        <end position="40"/>
    </location>
</feature>
<keyword evidence="3" id="KW-1185">Reference proteome</keyword>
<feature type="transmembrane region" description="Helical" evidence="1">
    <location>
        <begin position="52"/>
        <end position="70"/>
    </location>
</feature>
<sequence>MNLQSKILAGDKVKLYVNKRLVFSNVLLSLAVSILLYLLFSHLKGVTGTEEIILIIFLAMFVLRPFFRLLNVMPTIELSREGIGYRGDFEPWDAVFEAKVVRPKVRLFSYGRLMLYTEIKGQPELAWDITAYDSELDLLELEALIKFCIAEFGGKVGNVAPFPEEKQPASF</sequence>
<gene>
    <name evidence="2" type="ORF">UR08_12680</name>
</gene>
<keyword evidence="1" id="KW-0812">Transmembrane</keyword>
<proteinExistence type="predicted"/>
<evidence type="ECO:0000313" key="2">
    <source>
        <dbReference type="EMBL" id="RDW99142.1"/>
    </source>
</evidence>
<accession>A0A3D8TKG3</accession>
<evidence type="ECO:0000313" key="3">
    <source>
        <dbReference type="Proteomes" id="UP000257055"/>
    </source>
</evidence>
<evidence type="ECO:0000256" key="1">
    <source>
        <dbReference type="SAM" id="Phobius"/>
    </source>
</evidence>
<protein>
    <submittedName>
        <fullName evidence="2">Uncharacterized protein</fullName>
    </submittedName>
</protein>
<comment type="caution">
    <text evidence="2">The sequence shown here is derived from an EMBL/GenBank/DDBJ whole genome shotgun (WGS) entry which is preliminary data.</text>
</comment>
<name>A0A3D8TKG3_9LIST</name>
<organism evidence="2 3">
    <name type="scientific">Listeria kieliensis</name>
    <dbReference type="NCBI Taxonomy" id="1621700"/>
    <lineage>
        <taxon>Bacteria</taxon>
        <taxon>Bacillati</taxon>
        <taxon>Bacillota</taxon>
        <taxon>Bacilli</taxon>
        <taxon>Bacillales</taxon>
        <taxon>Listeriaceae</taxon>
        <taxon>Listeria</taxon>
    </lineage>
</organism>
<dbReference type="EMBL" id="LARY01000004">
    <property type="protein sequence ID" value="RDW99142.1"/>
    <property type="molecule type" value="Genomic_DNA"/>
</dbReference>